<feature type="transmembrane region" description="Helical" evidence="9">
    <location>
        <begin position="62"/>
        <end position="82"/>
    </location>
</feature>
<dbReference type="RefSeq" id="WP_113935178.1">
    <property type="nucleotide sequence ID" value="NZ_JACCEU010000018.1"/>
</dbReference>
<comment type="similarity">
    <text evidence="8">Belongs to the binding-protein-dependent transport system permease family. LivHM subfamily.</text>
</comment>
<dbReference type="InterPro" id="IPR001851">
    <property type="entry name" value="ABC_transp_permease"/>
</dbReference>
<keyword evidence="11" id="KW-1185">Reference proteome</keyword>
<accession>A0A366H224</accession>
<dbReference type="OrthoDB" id="9807115at2"/>
<evidence type="ECO:0000256" key="6">
    <source>
        <dbReference type="ARBA" id="ARBA00022989"/>
    </source>
</evidence>
<evidence type="ECO:0000256" key="8">
    <source>
        <dbReference type="ARBA" id="ARBA00037998"/>
    </source>
</evidence>
<dbReference type="PANTHER" id="PTHR11795:SF445">
    <property type="entry name" value="AMINO ACID ABC TRANSPORTER PERMEASE PROTEIN"/>
    <property type="match status" value="1"/>
</dbReference>
<reference evidence="10 11" key="1">
    <citation type="submission" date="2018-06" db="EMBL/GenBank/DDBJ databases">
        <title>Genomic Encyclopedia of Type Strains, Phase IV (KMG-IV): sequencing the most valuable type-strain genomes for metagenomic binning, comparative biology and taxonomic classification.</title>
        <authorList>
            <person name="Goeker M."/>
        </authorList>
    </citation>
    <scope>NUCLEOTIDE SEQUENCE [LARGE SCALE GENOMIC DNA]</scope>
    <source>
        <strain evidence="10 11">DSM 25520</strain>
    </source>
</reference>
<feature type="transmembrane region" description="Helical" evidence="9">
    <location>
        <begin position="103"/>
        <end position="124"/>
    </location>
</feature>
<dbReference type="Proteomes" id="UP000253628">
    <property type="component" value="Unassembled WGS sequence"/>
</dbReference>
<comment type="subcellular location">
    <subcellularLocation>
        <location evidence="1">Cell membrane</location>
        <topology evidence="1">Multi-pass membrane protein</topology>
    </subcellularLocation>
</comment>
<dbReference type="EMBL" id="QNRQ01000020">
    <property type="protein sequence ID" value="RBP35081.1"/>
    <property type="molecule type" value="Genomic_DNA"/>
</dbReference>
<sequence length="294" mass="31569">MEMLFSLELLIATLALTSIYALVALGLNLIYGAMRLLNVAHGEIMMLGAYVAFWLFTVYRVSPLVSMFGAMLVAALLGWLCYELLIKRLSSTPALVQRIEANSLLVFFAFSVILQNLGAMALSPNARSYSYMESLIQIGSVSVSLNRLVIIGVSAVATLAVMLFFRFHITGLAIRALIQQRDASSLVGIYADKVNRVIFCLGFALAALAGSLVSMVESITPFSGFPFTMAAFFVIILGGLGSIGGSVVGALLMACVEVYGSALTSPAYRSILLYGIFILVLFVRPQGLFGKKVA</sequence>
<evidence type="ECO:0000313" key="10">
    <source>
        <dbReference type="EMBL" id="RBP35081.1"/>
    </source>
</evidence>
<name>A0A366H224_9BURK</name>
<dbReference type="CDD" id="cd06582">
    <property type="entry name" value="TM_PBP1_LivH_like"/>
    <property type="match status" value="1"/>
</dbReference>
<evidence type="ECO:0000256" key="5">
    <source>
        <dbReference type="ARBA" id="ARBA00022970"/>
    </source>
</evidence>
<evidence type="ECO:0000256" key="9">
    <source>
        <dbReference type="SAM" id="Phobius"/>
    </source>
</evidence>
<evidence type="ECO:0000256" key="2">
    <source>
        <dbReference type="ARBA" id="ARBA00022448"/>
    </source>
</evidence>
<keyword evidence="5" id="KW-0029">Amino-acid transport</keyword>
<dbReference type="Pfam" id="PF02653">
    <property type="entry name" value="BPD_transp_2"/>
    <property type="match status" value="1"/>
</dbReference>
<evidence type="ECO:0000256" key="4">
    <source>
        <dbReference type="ARBA" id="ARBA00022692"/>
    </source>
</evidence>
<evidence type="ECO:0000256" key="3">
    <source>
        <dbReference type="ARBA" id="ARBA00022475"/>
    </source>
</evidence>
<evidence type="ECO:0000256" key="1">
    <source>
        <dbReference type="ARBA" id="ARBA00004651"/>
    </source>
</evidence>
<keyword evidence="2" id="KW-0813">Transport</keyword>
<organism evidence="10 11">
    <name type="scientific">Eoetvoesiella caeni</name>
    <dbReference type="NCBI Taxonomy" id="645616"/>
    <lineage>
        <taxon>Bacteria</taxon>
        <taxon>Pseudomonadati</taxon>
        <taxon>Pseudomonadota</taxon>
        <taxon>Betaproteobacteria</taxon>
        <taxon>Burkholderiales</taxon>
        <taxon>Alcaligenaceae</taxon>
        <taxon>Eoetvoesiella</taxon>
    </lineage>
</organism>
<feature type="transmembrane region" description="Helical" evidence="9">
    <location>
        <begin position="6"/>
        <end position="29"/>
    </location>
</feature>
<dbReference type="GO" id="GO:0022857">
    <property type="term" value="F:transmembrane transporter activity"/>
    <property type="evidence" value="ECO:0007669"/>
    <property type="project" value="InterPro"/>
</dbReference>
<dbReference type="GO" id="GO:0006865">
    <property type="term" value="P:amino acid transport"/>
    <property type="evidence" value="ECO:0007669"/>
    <property type="project" value="UniProtKB-KW"/>
</dbReference>
<dbReference type="PANTHER" id="PTHR11795">
    <property type="entry name" value="BRANCHED-CHAIN AMINO ACID TRANSPORT SYSTEM PERMEASE PROTEIN LIVH"/>
    <property type="match status" value="1"/>
</dbReference>
<feature type="transmembrane region" description="Helical" evidence="9">
    <location>
        <begin position="144"/>
        <end position="165"/>
    </location>
</feature>
<feature type="transmembrane region" description="Helical" evidence="9">
    <location>
        <begin position="197"/>
        <end position="216"/>
    </location>
</feature>
<keyword evidence="7 9" id="KW-0472">Membrane</keyword>
<dbReference type="InterPro" id="IPR052157">
    <property type="entry name" value="BCAA_transport_permease"/>
</dbReference>
<comment type="caution">
    <text evidence="10">The sequence shown here is derived from an EMBL/GenBank/DDBJ whole genome shotgun (WGS) entry which is preliminary data.</text>
</comment>
<keyword evidence="6 9" id="KW-1133">Transmembrane helix</keyword>
<dbReference type="GO" id="GO:0005886">
    <property type="term" value="C:plasma membrane"/>
    <property type="evidence" value="ECO:0007669"/>
    <property type="project" value="UniProtKB-SubCell"/>
</dbReference>
<proteinExistence type="inferred from homology"/>
<feature type="transmembrane region" description="Helical" evidence="9">
    <location>
        <begin position="271"/>
        <end position="289"/>
    </location>
</feature>
<protein>
    <submittedName>
        <fullName evidence="10">Branched-chain amino acid transport system permease protein</fullName>
    </submittedName>
</protein>
<feature type="transmembrane region" description="Helical" evidence="9">
    <location>
        <begin position="36"/>
        <end position="56"/>
    </location>
</feature>
<dbReference type="AlphaFoldDB" id="A0A366H224"/>
<evidence type="ECO:0000256" key="7">
    <source>
        <dbReference type="ARBA" id="ARBA00023136"/>
    </source>
</evidence>
<gene>
    <name evidence="10" type="ORF">DFR37_1208</name>
</gene>
<keyword evidence="4 9" id="KW-0812">Transmembrane</keyword>
<keyword evidence="3" id="KW-1003">Cell membrane</keyword>
<evidence type="ECO:0000313" key="11">
    <source>
        <dbReference type="Proteomes" id="UP000253628"/>
    </source>
</evidence>
<feature type="transmembrane region" description="Helical" evidence="9">
    <location>
        <begin position="228"/>
        <end position="259"/>
    </location>
</feature>